<keyword evidence="2 7" id="KW-0813">Transport</keyword>
<evidence type="ECO:0000256" key="7">
    <source>
        <dbReference type="RuleBase" id="RU363032"/>
    </source>
</evidence>
<dbReference type="PANTHER" id="PTHR43744:SF8">
    <property type="entry name" value="SN-GLYCEROL-3-PHOSPHATE TRANSPORT SYSTEM PERMEASE PROTEIN UGPE"/>
    <property type="match status" value="1"/>
</dbReference>
<proteinExistence type="inferred from homology"/>
<keyword evidence="4 7" id="KW-0812">Transmembrane</keyword>
<keyword evidence="6 7" id="KW-0472">Membrane</keyword>
<dbReference type="InterPro" id="IPR000515">
    <property type="entry name" value="MetI-like"/>
</dbReference>
<evidence type="ECO:0000256" key="2">
    <source>
        <dbReference type="ARBA" id="ARBA00022448"/>
    </source>
</evidence>
<comment type="similarity">
    <text evidence="7">Belongs to the binding-protein-dependent transport system permease family.</text>
</comment>
<evidence type="ECO:0000256" key="6">
    <source>
        <dbReference type="ARBA" id="ARBA00023136"/>
    </source>
</evidence>
<dbReference type="CDD" id="cd06261">
    <property type="entry name" value="TM_PBP2"/>
    <property type="match status" value="1"/>
</dbReference>
<dbReference type="Gene3D" id="1.10.3720.10">
    <property type="entry name" value="MetI-like"/>
    <property type="match status" value="1"/>
</dbReference>
<feature type="domain" description="ABC transmembrane type-1" evidence="8">
    <location>
        <begin position="66"/>
        <end position="256"/>
    </location>
</feature>
<evidence type="ECO:0000259" key="8">
    <source>
        <dbReference type="PROSITE" id="PS50928"/>
    </source>
</evidence>
<dbReference type="AlphaFoldDB" id="A0A934KJU4"/>
<dbReference type="EMBL" id="JAEKNQ010000053">
    <property type="protein sequence ID" value="MBJ7604108.1"/>
    <property type="molecule type" value="Genomic_DNA"/>
</dbReference>
<dbReference type="InterPro" id="IPR035906">
    <property type="entry name" value="MetI-like_sf"/>
</dbReference>
<name>A0A934KJU4_9BACT</name>
<dbReference type="Pfam" id="PF00528">
    <property type="entry name" value="BPD_transp_1"/>
    <property type="match status" value="1"/>
</dbReference>
<evidence type="ECO:0000256" key="4">
    <source>
        <dbReference type="ARBA" id="ARBA00022692"/>
    </source>
</evidence>
<dbReference type="PROSITE" id="PS50928">
    <property type="entry name" value="ABC_TM1"/>
    <property type="match status" value="1"/>
</dbReference>
<feature type="transmembrane region" description="Helical" evidence="7">
    <location>
        <begin position="176"/>
        <end position="198"/>
    </location>
</feature>
<feature type="transmembrane region" description="Helical" evidence="7">
    <location>
        <begin position="237"/>
        <end position="256"/>
    </location>
</feature>
<feature type="transmembrane region" description="Helical" evidence="7">
    <location>
        <begin position="136"/>
        <end position="155"/>
    </location>
</feature>
<evidence type="ECO:0000313" key="9">
    <source>
        <dbReference type="EMBL" id="MBJ7604108.1"/>
    </source>
</evidence>
<evidence type="ECO:0000256" key="3">
    <source>
        <dbReference type="ARBA" id="ARBA00022475"/>
    </source>
</evidence>
<dbReference type="GO" id="GO:0055085">
    <property type="term" value="P:transmembrane transport"/>
    <property type="evidence" value="ECO:0007669"/>
    <property type="project" value="InterPro"/>
</dbReference>
<comment type="subcellular location">
    <subcellularLocation>
        <location evidence="1 7">Cell membrane</location>
        <topology evidence="1 7">Multi-pass membrane protein</topology>
    </subcellularLocation>
</comment>
<accession>A0A934KJU4</accession>
<dbReference type="GO" id="GO:0005886">
    <property type="term" value="C:plasma membrane"/>
    <property type="evidence" value="ECO:0007669"/>
    <property type="project" value="UniProtKB-SubCell"/>
</dbReference>
<protein>
    <submittedName>
        <fullName evidence="9">Carbohydrate ABC transporter permease</fullName>
    </submittedName>
</protein>
<comment type="caution">
    <text evidence="9">The sequence shown here is derived from an EMBL/GenBank/DDBJ whole genome shotgun (WGS) entry which is preliminary data.</text>
</comment>
<dbReference type="SUPFAM" id="SSF161098">
    <property type="entry name" value="MetI-like"/>
    <property type="match status" value="1"/>
</dbReference>
<reference evidence="9 10" key="1">
    <citation type="submission" date="2020-10" db="EMBL/GenBank/DDBJ databases">
        <title>Ca. Dormibacterota MAGs.</title>
        <authorList>
            <person name="Montgomery K."/>
        </authorList>
    </citation>
    <scope>NUCLEOTIDE SEQUENCE [LARGE SCALE GENOMIC DNA]</scope>
    <source>
        <strain evidence="9">SC8811_S16_3</strain>
    </source>
</reference>
<sequence length="271" mass="30025">MVRRGISYAALAVITFVLLFPLLYALSGSLMTASEISSFPPPLLPSRPNLRNFADVLRALPLARQYLNSAVVAISVMLGQLLTATLSAYAFAFLRFPFRNFVFALFLATMMIPWEAVIIPNYLFMADNSLVNTYPAFILPFLAAGFGTFLLRQFFLTFPRDLVDAAKVDGCGHLRFLWSILIPLSKPALATLGIYAFLSAWNQYFWPLLMTKSDAMATLQIGIKRLRDVEAATAPNFILAGTVLALIPTLILIYVFQRQIVRGLTTGALRG</sequence>
<keyword evidence="3" id="KW-1003">Cell membrane</keyword>
<feature type="transmembrane region" description="Helical" evidence="7">
    <location>
        <begin position="101"/>
        <end position="124"/>
    </location>
</feature>
<dbReference type="Proteomes" id="UP000620075">
    <property type="component" value="Unassembled WGS sequence"/>
</dbReference>
<keyword evidence="5 7" id="KW-1133">Transmembrane helix</keyword>
<evidence type="ECO:0000256" key="5">
    <source>
        <dbReference type="ARBA" id="ARBA00022989"/>
    </source>
</evidence>
<feature type="transmembrane region" description="Helical" evidence="7">
    <location>
        <begin position="70"/>
        <end position="94"/>
    </location>
</feature>
<organism evidence="9 10">
    <name type="scientific">Candidatus Dormiibacter inghamiae</name>
    <dbReference type="NCBI Taxonomy" id="3127013"/>
    <lineage>
        <taxon>Bacteria</taxon>
        <taxon>Bacillati</taxon>
        <taxon>Candidatus Dormiibacterota</taxon>
        <taxon>Candidatus Dormibacteria</taxon>
        <taxon>Candidatus Dormibacterales</taxon>
        <taxon>Candidatus Dormibacteraceae</taxon>
        <taxon>Candidatus Dormiibacter</taxon>
    </lineage>
</organism>
<gene>
    <name evidence="9" type="ORF">JF888_13090</name>
</gene>
<dbReference type="PANTHER" id="PTHR43744">
    <property type="entry name" value="ABC TRANSPORTER PERMEASE PROTEIN MG189-RELATED-RELATED"/>
    <property type="match status" value="1"/>
</dbReference>
<evidence type="ECO:0000313" key="10">
    <source>
        <dbReference type="Proteomes" id="UP000620075"/>
    </source>
</evidence>
<evidence type="ECO:0000256" key="1">
    <source>
        <dbReference type="ARBA" id="ARBA00004651"/>
    </source>
</evidence>